<reference evidence="8" key="2">
    <citation type="submission" date="2020-02" db="EMBL/GenBank/DDBJ databases">
        <authorList>
            <person name="Gilchrist C.L.M."/>
            <person name="Chooi Y.-H."/>
        </authorList>
    </citation>
    <scope>NUCLEOTIDE SEQUENCE</scope>
    <source>
        <strain evidence="8">MST-FP2251</strain>
    </source>
</reference>
<evidence type="ECO:0000256" key="5">
    <source>
        <dbReference type="RuleBase" id="RU365047"/>
    </source>
</evidence>
<proteinExistence type="inferred from homology"/>
<comment type="subunit">
    <text evidence="5">Component of the heptameric LSM1-LSM7 complex that forms a seven-membered ring structure with a donut shape.</text>
</comment>
<evidence type="ECO:0000256" key="6">
    <source>
        <dbReference type="SAM" id="MobiDB-lite"/>
    </source>
</evidence>
<evidence type="ECO:0000256" key="4">
    <source>
        <dbReference type="ARBA" id="ARBA00025892"/>
    </source>
</evidence>
<keyword evidence="5" id="KW-0507">mRNA processing</keyword>
<dbReference type="AlphaFoldDB" id="A0AAD4GYH9"/>
<evidence type="ECO:0000256" key="1">
    <source>
        <dbReference type="ARBA" id="ARBA00022490"/>
    </source>
</evidence>
<name>A0AAD4GYH9_ASPNN</name>
<protein>
    <recommendedName>
        <fullName evidence="5">U6 snRNA-associated Sm-like protein LSm1</fullName>
    </recommendedName>
</protein>
<feature type="compositionally biased region" description="Low complexity" evidence="6">
    <location>
        <begin position="13"/>
        <end position="45"/>
    </location>
</feature>
<dbReference type="InterPro" id="IPR001163">
    <property type="entry name" value="Sm_dom_euk/arc"/>
</dbReference>
<dbReference type="PANTHER" id="PTHR15588:SF8">
    <property type="entry name" value="U6 SNRNA-ASSOCIATED SM-LIKE PROTEIN LSM1"/>
    <property type="match status" value="1"/>
</dbReference>
<dbReference type="InterPro" id="IPR034104">
    <property type="entry name" value="Lsm1"/>
</dbReference>
<comment type="caution">
    <text evidence="8">The sequence shown here is derived from an EMBL/GenBank/DDBJ whole genome shotgun (WGS) entry which is preliminary data.</text>
</comment>
<accession>A0AAD4GYH9</accession>
<dbReference type="PANTHER" id="PTHR15588">
    <property type="entry name" value="LSM1"/>
    <property type="match status" value="1"/>
</dbReference>
<evidence type="ECO:0000256" key="3">
    <source>
        <dbReference type="ARBA" id="ARBA00023274"/>
    </source>
</evidence>
<reference evidence="8" key="1">
    <citation type="journal article" date="2019" name="Beilstein J. Org. Chem.">
        <title>Nanangenines: drimane sesquiterpenoids as the dominant metabolite cohort of a novel Australian fungus, Aspergillus nanangensis.</title>
        <authorList>
            <person name="Lacey H.J."/>
            <person name="Gilchrist C.L.M."/>
            <person name="Crombie A."/>
            <person name="Kalaitzis J.A."/>
            <person name="Vuong D."/>
            <person name="Rutledge P.J."/>
            <person name="Turner P."/>
            <person name="Pitt J.I."/>
            <person name="Lacey E."/>
            <person name="Chooi Y.H."/>
            <person name="Piggott A.M."/>
        </authorList>
    </citation>
    <scope>NUCLEOTIDE SEQUENCE</scope>
    <source>
        <strain evidence="8">MST-FP2251</strain>
    </source>
</reference>
<comment type="similarity">
    <text evidence="5">Belongs to the snRNP Sm proteins family.</text>
</comment>
<dbReference type="InterPro" id="IPR010920">
    <property type="entry name" value="LSM_dom_sf"/>
</dbReference>
<dbReference type="EMBL" id="VCAU01000006">
    <property type="protein sequence ID" value="KAF9893770.1"/>
    <property type="molecule type" value="Genomic_DNA"/>
</dbReference>
<comment type="subcellular location">
    <subcellularLocation>
        <location evidence="5">Cytoplasm</location>
    </subcellularLocation>
    <subcellularLocation>
        <location evidence="5">Cytoplasm</location>
        <location evidence="5">P-body</location>
    </subcellularLocation>
</comment>
<dbReference type="SUPFAM" id="SSF50182">
    <property type="entry name" value="Sm-like ribonucleoproteins"/>
    <property type="match status" value="2"/>
</dbReference>
<dbReference type="SMART" id="SM00651">
    <property type="entry name" value="Sm"/>
    <property type="match status" value="1"/>
</dbReference>
<keyword evidence="1 5" id="KW-0963">Cytoplasm</keyword>
<evidence type="ECO:0000313" key="8">
    <source>
        <dbReference type="EMBL" id="KAF9893770.1"/>
    </source>
</evidence>
<dbReference type="GO" id="GO:0000932">
    <property type="term" value="C:P-body"/>
    <property type="evidence" value="ECO:0007669"/>
    <property type="project" value="UniProtKB-SubCell"/>
</dbReference>
<keyword evidence="2 5" id="KW-0694">RNA-binding</keyword>
<feature type="domain" description="Sm" evidence="7">
    <location>
        <begin position="57"/>
        <end position="148"/>
    </location>
</feature>
<comment type="function">
    <text evidence="5">Component of the cytoplasmic LSM1-LSM7 complex which is involved in mRNA degradation.</text>
</comment>
<dbReference type="InterPro" id="IPR044642">
    <property type="entry name" value="PTHR15588"/>
</dbReference>
<dbReference type="GO" id="GO:0003729">
    <property type="term" value="F:mRNA binding"/>
    <property type="evidence" value="ECO:0007669"/>
    <property type="project" value="TreeGrafter"/>
</dbReference>
<keyword evidence="3 5" id="KW-0687">Ribonucleoprotein</keyword>
<dbReference type="GO" id="GO:1990726">
    <property type="term" value="C:Lsm1-7-Pat1 complex"/>
    <property type="evidence" value="ECO:0007669"/>
    <property type="project" value="TreeGrafter"/>
</dbReference>
<organism evidence="8 9">
    <name type="scientific">Aspergillus nanangensis</name>
    <dbReference type="NCBI Taxonomy" id="2582783"/>
    <lineage>
        <taxon>Eukaryota</taxon>
        <taxon>Fungi</taxon>
        <taxon>Dikarya</taxon>
        <taxon>Ascomycota</taxon>
        <taxon>Pezizomycotina</taxon>
        <taxon>Eurotiomycetes</taxon>
        <taxon>Eurotiomycetidae</taxon>
        <taxon>Eurotiales</taxon>
        <taxon>Aspergillaceae</taxon>
        <taxon>Aspergillus</taxon>
        <taxon>Aspergillus subgen. Circumdati</taxon>
    </lineage>
</organism>
<dbReference type="GO" id="GO:0000290">
    <property type="term" value="P:deadenylation-dependent decapping of nuclear-transcribed mRNA"/>
    <property type="evidence" value="ECO:0007669"/>
    <property type="project" value="TreeGrafter"/>
</dbReference>
<keyword evidence="9" id="KW-1185">Reference proteome</keyword>
<dbReference type="CDD" id="cd01728">
    <property type="entry name" value="LSm1"/>
    <property type="match status" value="1"/>
</dbReference>
<comment type="subunit">
    <text evidence="4">Component of the heptameric LSM1-LSM7 complex, which consists of LSM1, LSM2, LSM3, LSM4, LSM5, LSM6 and LSM7. Component of the heptameric LSM2-LSM8 complex, which consists of LSM2, LSM3, LSM4, LSM5, LSM6, LSM7 and LSM8. The LSm subunits form a seven-membered ring structure with a doughnut shape.</text>
</comment>
<dbReference type="Gene3D" id="2.30.30.100">
    <property type="match status" value="1"/>
</dbReference>
<sequence>MERLSLNENPAAGQQGNHQQGPQQQQQQQNNNMLGPMSQQQQHGPPQLPPQMFTTAAQLLDLTDKKLVLVLRDGRKLIGVLRSWDQFGMKYSTFDMEDGDRLTLFNFFLAANLVLQDTIERMYVGNLYADIPRGIFLVRGENVLLLGEIDLDKEDDIPTHLQRAPFQEVFELKQKEDAKRKTGDKKRHGKLQGLGFEAEHSGEILF</sequence>
<feature type="region of interest" description="Disordered" evidence="6">
    <location>
        <begin position="1"/>
        <end position="51"/>
    </location>
</feature>
<gene>
    <name evidence="5 8" type="primary">LSM1</name>
    <name evidence="8" type="ORF">FE257_009940</name>
</gene>
<dbReference type="GO" id="GO:0006397">
    <property type="term" value="P:mRNA processing"/>
    <property type="evidence" value="ECO:0007669"/>
    <property type="project" value="UniProtKB-UniRule"/>
</dbReference>
<dbReference type="Proteomes" id="UP001194746">
    <property type="component" value="Unassembled WGS sequence"/>
</dbReference>
<evidence type="ECO:0000259" key="7">
    <source>
        <dbReference type="SMART" id="SM00651"/>
    </source>
</evidence>
<evidence type="ECO:0000256" key="2">
    <source>
        <dbReference type="ARBA" id="ARBA00022884"/>
    </source>
</evidence>
<dbReference type="GO" id="GO:1990904">
    <property type="term" value="C:ribonucleoprotein complex"/>
    <property type="evidence" value="ECO:0007669"/>
    <property type="project" value="UniProtKB-KW"/>
</dbReference>
<evidence type="ECO:0000313" key="9">
    <source>
        <dbReference type="Proteomes" id="UP001194746"/>
    </source>
</evidence>